<sequence>MYITAHHLQNLEIIAERGRLYTMSINLS</sequence>
<gene>
    <name evidence="1" type="ORF">AZE42_13588</name>
</gene>
<reference evidence="1 2" key="1">
    <citation type="submission" date="2016-03" db="EMBL/GenBank/DDBJ databases">
        <title>Comparative genomics of the ectomycorrhizal sister species Rhizopogon vinicolor and Rhizopogon vesiculosus (Basidiomycota: Boletales) reveals a divergence of the mating type B locus.</title>
        <authorList>
            <person name="Mujic A.B."/>
            <person name="Kuo A."/>
            <person name="Tritt A."/>
            <person name="Lipzen A."/>
            <person name="Chen C."/>
            <person name="Johnson J."/>
            <person name="Sharma A."/>
            <person name="Barry K."/>
            <person name="Grigoriev I.V."/>
            <person name="Spatafora J.W."/>
        </authorList>
    </citation>
    <scope>NUCLEOTIDE SEQUENCE [LARGE SCALE GENOMIC DNA]</scope>
    <source>
        <strain evidence="1 2">AM-OR11-056</strain>
    </source>
</reference>
<dbReference type="AlphaFoldDB" id="A0A1J8Q735"/>
<dbReference type="EMBL" id="LVVM01001997">
    <property type="protein sequence ID" value="OJA17462.1"/>
    <property type="molecule type" value="Genomic_DNA"/>
</dbReference>
<proteinExistence type="predicted"/>
<evidence type="ECO:0000313" key="1">
    <source>
        <dbReference type="EMBL" id="OJA17462.1"/>
    </source>
</evidence>
<accession>A0A1J8Q735</accession>
<evidence type="ECO:0000313" key="2">
    <source>
        <dbReference type="Proteomes" id="UP000183567"/>
    </source>
</evidence>
<protein>
    <submittedName>
        <fullName evidence="1">Uncharacterized protein</fullName>
    </submittedName>
</protein>
<comment type="caution">
    <text evidence="1">The sequence shown here is derived from an EMBL/GenBank/DDBJ whole genome shotgun (WGS) entry which is preliminary data.</text>
</comment>
<organism evidence="1 2">
    <name type="scientific">Rhizopogon vesiculosus</name>
    <dbReference type="NCBI Taxonomy" id="180088"/>
    <lineage>
        <taxon>Eukaryota</taxon>
        <taxon>Fungi</taxon>
        <taxon>Dikarya</taxon>
        <taxon>Basidiomycota</taxon>
        <taxon>Agaricomycotina</taxon>
        <taxon>Agaricomycetes</taxon>
        <taxon>Agaricomycetidae</taxon>
        <taxon>Boletales</taxon>
        <taxon>Suillineae</taxon>
        <taxon>Rhizopogonaceae</taxon>
        <taxon>Rhizopogon</taxon>
    </lineage>
</organism>
<name>A0A1J8Q735_9AGAM</name>
<dbReference type="Proteomes" id="UP000183567">
    <property type="component" value="Unassembled WGS sequence"/>
</dbReference>
<keyword evidence="2" id="KW-1185">Reference proteome</keyword>